<feature type="domain" description="AB hydrolase-1" evidence="1">
    <location>
        <begin position="72"/>
        <end position="371"/>
    </location>
</feature>
<dbReference type="SUPFAM" id="SSF53474">
    <property type="entry name" value="alpha/beta-Hydrolases"/>
    <property type="match status" value="1"/>
</dbReference>
<evidence type="ECO:0000313" key="3">
    <source>
        <dbReference type="Proteomes" id="UP000612352"/>
    </source>
</evidence>
<accession>A0ABS1BD69</accession>
<evidence type="ECO:0000313" key="2">
    <source>
        <dbReference type="EMBL" id="MBK0332580.1"/>
    </source>
</evidence>
<protein>
    <submittedName>
        <fullName evidence="2">Alpha/beta fold hydrolase</fullName>
    </submittedName>
</protein>
<dbReference type="Proteomes" id="UP000612352">
    <property type="component" value="Unassembled WGS sequence"/>
</dbReference>
<keyword evidence="3" id="KW-1185">Reference proteome</keyword>
<dbReference type="InterPro" id="IPR029058">
    <property type="entry name" value="AB_hydrolase_fold"/>
</dbReference>
<dbReference type="RefSeq" id="WP_200503480.1">
    <property type="nucleotide sequence ID" value="NZ_JAEDAJ010000010.1"/>
</dbReference>
<reference evidence="2 3" key="1">
    <citation type="submission" date="2020-12" db="EMBL/GenBank/DDBJ databases">
        <title>Brachybacterium sp. MASK1Z-5, whole genome shotgun sequence.</title>
        <authorList>
            <person name="Tuo L."/>
        </authorList>
    </citation>
    <scope>NUCLEOTIDE SEQUENCE [LARGE SCALE GENOMIC DNA]</scope>
    <source>
        <strain evidence="2 3">MASK1Z-5</strain>
    </source>
</reference>
<gene>
    <name evidence="2" type="ORF">I8D64_14360</name>
</gene>
<organism evidence="2 3">
    <name type="scientific">Brachybacterium halotolerans</name>
    <dbReference type="NCBI Taxonomy" id="2795215"/>
    <lineage>
        <taxon>Bacteria</taxon>
        <taxon>Bacillati</taxon>
        <taxon>Actinomycetota</taxon>
        <taxon>Actinomycetes</taxon>
        <taxon>Micrococcales</taxon>
        <taxon>Dermabacteraceae</taxon>
        <taxon>Brachybacterium</taxon>
    </lineage>
</organism>
<dbReference type="InterPro" id="IPR050266">
    <property type="entry name" value="AB_hydrolase_sf"/>
</dbReference>
<name>A0ABS1BD69_9MICO</name>
<dbReference type="PANTHER" id="PTHR43798">
    <property type="entry name" value="MONOACYLGLYCEROL LIPASE"/>
    <property type="match status" value="1"/>
</dbReference>
<proteinExistence type="predicted"/>
<comment type="caution">
    <text evidence="2">The sequence shown here is derived from an EMBL/GenBank/DDBJ whole genome shotgun (WGS) entry which is preliminary data.</text>
</comment>
<dbReference type="InterPro" id="IPR000073">
    <property type="entry name" value="AB_hydrolase_1"/>
</dbReference>
<dbReference type="EMBL" id="JAEDAJ010000010">
    <property type="protein sequence ID" value="MBK0332580.1"/>
    <property type="molecule type" value="Genomic_DNA"/>
</dbReference>
<dbReference type="Pfam" id="PF00561">
    <property type="entry name" value="Abhydrolase_1"/>
    <property type="match status" value="1"/>
</dbReference>
<dbReference type="GO" id="GO:0016787">
    <property type="term" value="F:hydrolase activity"/>
    <property type="evidence" value="ECO:0007669"/>
    <property type="project" value="UniProtKB-KW"/>
</dbReference>
<sequence length="455" mass="49364">MRSVPEFLRRTGQDELLTVRNDLMTVQREISADDRRLFPLRYARVNPPRTGRRAAAVHRDLATPVVTVVPDGPGGASVVPYDLLRRSLASRGLDVIMPEHRGVGLSRLDSEGHDLPPHAMDVDEAVEDLRAALDHALVGRTVLYGCGYGAYLSLAFAARHPERVGALVLDSPLLAPDDELISQRAFRARYWEGTDLRTDTIASTLRRLDDQAVIDARRAGPVILAVHEYGGTGDVRELVDQLAVGRGQLTWTSVWQALTQEWLQSTRYVSEPDLVARIAHTQLGIGAHADGGPLDPLLISGEQARQVPSPTARSLAPDLRTLASGVTAPTLVLSGEDDLVTPPQIARDAADLIPGAHLLSVPGTGHGILDSHSQLAQIAMWWSAAGMGGELLEHRERLAALKPTPTSQVLAHGLRLALAAERYSPWRMRLESARARRAEAQFDPSSGKAARGPRL</sequence>
<evidence type="ECO:0000259" key="1">
    <source>
        <dbReference type="Pfam" id="PF00561"/>
    </source>
</evidence>
<dbReference type="PANTHER" id="PTHR43798:SF27">
    <property type="entry name" value="HYDROLASE ALPHA_BETA HYDROLASE FOLD FAMILY"/>
    <property type="match status" value="1"/>
</dbReference>
<dbReference type="Gene3D" id="3.40.50.1820">
    <property type="entry name" value="alpha/beta hydrolase"/>
    <property type="match status" value="1"/>
</dbReference>
<keyword evidence="2" id="KW-0378">Hydrolase</keyword>